<dbReference type="EMBL" id="JQ844277">
    <property type="protein sequence ID" value="AGS54120.1"/>
    <property type="molecule type" value="Genomic_DNA"/>
</dbReference>
<organism evidence="2">
    <name type="scientific">uncultured bacterium contig00021</name>
    <dbReference type="NCBI Taxonomy" id="1181511"/>
    <lineage>
        <taxon>Bacteria</taxon>
        <taxon>environmental samples</taxon>
    </lineage>
</organism>
<sequence length="253" mass="28284">MAKSKAKAAAAEPKSKAEKGAESSAKGRAQAAAPKKGKEAWDTGEIGGIVSAVEQMLNEFMSAHVDDDSAMTGRERLRLFGAGVRNYGFIEKAWDIVRENPQFAPSQFDVAQFGADIESFDMFRQLYFLLEKFLQVVNEAMLTRSDALFREALRVYNNLREMSRGRVPGAEPLYRALLQFFRRRRTAEMVEGEEPTIKQLERDFNKLIHGHADGEIEVVSEKPRVSGGVRKVVDKVQTGRAVVKETAQAEIDK</sequence>
<dbReference type="AlphaFoldDB" id="A0A806KLH5"/>
<feature type="region of interest" description="Disordered" evidence="1">
    <location>
        <begin position="1"/>
        <end position="40"/>
    </location>
</feature>
<evidence type="ECO:0000313" key="2">
    <source>
        <dbReference type="EMBL" id="AGS54120.1"/>
    </source>
</evidence>
<name>A0A806KLH5_9BACT</name>
<accession>A0A806KLH5</accession>
<protein>
    <submittedName>
        <fullName evidence="2">Uncharacterized protein</fullName>
    </submittedName>
</protein>
<evidence type="ECO:0000256" key="1">
    <source>
        <dbReference type="SAM" id="MobiDB-lite"/>
    </source>
</evidence>
<proteinExistence type="predicted"/>
<reference evidence="2" key="1">
    <citation type="submission" date="2012-03" db="EMBL/GenBank/DDBJ databases">
        <title>Functional metagenomics reveals considerable lignocellulase gene clusters in the gut microbiome of a wood-feeding higher termite.</title>
        <authorList>
            <person name="Liu N."/>
        </authorList>
    </citation>
    <scope>NUCLEOTIDE SEQUENCE</scope>
</reference>